<sequence length="110" mass="12438">MNSSEMSVLEKLPFLFWVKDREGKYLWGNRKICELAGEEVAGKTDAQLPWANNAVELRDDDLCVFASGEPIYSHEFVDKSSEGRASLSVCKWLDDFEGQQCCFGVSFICD</sequence>
<feature type="domain" description="PAS fold-4" evidence="1">
    <location>
        <begin position="9"/>
        <end position="95"/>
    </location>
</feature>
<gene>
    <name evidence="2" type="ORF">ACCI51_05210</name>
</gene>
<evidence type="ECO:0000313" key="3">
    <source>
        <dbReference type="Proteomes" id="UP001569414"/>
    </source>
</evidence>
<dbReference type="Gene3D" id="3.30.450.20">
    <property type="entry name" value="PAS domain"/>
    <property type="match status" value="1"/>
</dbReference>
<name>A0ABV4NKH9_9GAMM</name>
<dbReference type="RefSeq" id="WP_371842843.1">
    <property type="nucleotide sequence ID" value="NZ_JBGMEL010000004.1"/>
</dbReference>
<dbReference type="InterPro" id="IPR035965">
    <property type="entry name" value="PAS-like_dom_sf"/>
</dbReference>
<accession>A0ABV4NKH9</accession>
<dbReference type="SUPFAM" id="SSF55785">
    <property type="entry name" value="PYP-like sensor domain (PAS domain)"/>
    <property type="match status" value="1"/>
</dbReference>
<protein>
    <submittedName>
        <fullName evidence="2">PAS domain-containing protein</fullName>
    </submittedName>
</protein>
<evidence type="ECO:0000259" key="1">
    <source>
        <dbReference type="Pfam" id="PF08448"/>
    </source>
</evidence>
<dbReference type="Pfam" id="PF08448">
    <property type="entry name" value="PAS_4"/>
    <property type="match status" value="1"/>
</dbReference>
<dbReference type="Proteomes" id="UP001569414">
    <property type="component" value="Unassembled WGS sequence"/>
</dbReference>
<dbReference type="InterPro" id="IPR013656">
    <property type="entry name" value="PAS_4"/>
</dbReference>
<keyword evidence="3" id="KW-1185">Reference proteome</keyword>
<evidence type="ECO:0000313" key="2">
    <source>
        <dbReference type="EMBL" id="MFA0789936.1"/>
    </source>
</evidence>
<comment type="caution">
    <text evidence="2">The sequence shown here is derived from an EMBL/GenBank/DDBJ whole genome shotgun (WGS) entry which is preliminary data.</text>
</comment>
<reference evidence="2 3" key="1">
    <citation type="submission" date="2024-08" db="EMBL/GenBank/DDBJ databases">
        <authorList>
            <person name="Ishaq N."/>
        </authorList>
    </citation>
    <scope>NUCLEOTIDE SEQUENCE [LARGE SCALE GENOMIC DNA]</scope>
    <source>
        <strain evidence="2 3">JCM 30400</strain>
    </source>
</reference>
<organism evidence="2 3">
    <name type="scientific">Microbulbifer echini</name>
    <dbReference type="NCBI Taxonomy" id="1529067"/>
    <lineage>
        <taxon>Bacteria</taxon>
        <taxon>Pseudomonadati</taxon>
        <taxon>Pseudomonadota</taxon>
        <taxon>Gammaproteobacteria</taxon>
        <taxon>Cellvibrionales</taxon>
        <taxon>Microbulbiferaceae</taxon>
        <taxon>Microbulbifer</taxon>
    </lineage>
</organism>
<dbReference type="EMBL" id="JBGMEL010000004">
    <property type="protein sequence ID" value="MFA0789936.1"/>
    <property type="molecule type" value="Genomic_DNA"/>
</dbReference>
<proteinExistence type="predicted"/>